<name>A0A139WKN4_TRICA</name>
<feature type="chain" id="PRO_5007300129" evidence="1">
    <location>
        <begin position="23"/>
        <end position="216"/>
    </location>
</feature>
<dbReference type="OrthoDB" id="6728798at2759"/>
<proteinExistence type="predicted"/>
<reference evidence="2 3" key="1">
    <citation type="journal article" date="2008" name="Nature">
        <title>The genome of the model beetle and pest Tribolium castaneum.</title>
        <authorList>
            <consortium name="Tribolium Genome Sequencing Consortium"/>
            <person name="Richards S."/>
            <person name="Gibbs R.A."/>
            <person name="Weinstock G.M."/>
            <person name="Brown S.J."/>
            <person name="Denell R."/>
            <person name="Beeman R.W."/>
            <person name="Gibbs R."/>
            <person name="Beeman R.W."/>
            <person name="Brown S.J."/>
            <person name="Bucher G."/>
            <person name="Friedrich M."/>
            <person name="Grimmelikhuijzen C.J."/>
            <person name="Klingler M."/>
            <person name="Lorenzen M."/>
            <person name="Richards S."/>
            <person name="Roth S."/>
            <person name="Schroder R."/>
            <person name="Tautz D."/>
            <person name="Zdobnov E.M."/>
            <person name="Muzny D."/>
            <person name="Gibbs R.A."/>
            <person name="Weinstock G.M."/>
            <person name="Attaway T."/>
            <person name="Bell S."/>
            <person name="Buhay C.J."/>
            <person name="Chandrabose M.N."/>
            <person name="Chavez D."/>
            <person name="Clerk-Blankenburg K.P."/>
            <person name="Cree A."/>
            <person name="Dao M."/>
            <person name="Davis C."/>
            <person name="Chacko J."/>
            <person name="Dinh H."/>
            <person name="Dugan-Rocha S."/>
            <person name="Fowler G."/>
            <person name="Garner T.T."/>
            <person name="Garnes J."/>
            <person name="Gnirke A."/>
            <person name="Hawes A."/>
            <person name="Hernandez J."/>
            <person name="Hines S."/>
            <person name="Holder M."/>
            <person name="Hume J."/>
            <person name="Jhangiani S.N."/>
            <person name="Joshi V."/>
            <person name="Khan Z.M."/>
            <person name="Jackson L."/>
            <person name="Kovar C."/>
            <person name="Kowis A."/>
            <person name="Lee S."/>
            <person name="Lewis L.R."/>
            <person name="Margolis J."/>
            <person name="Morgan M."/>
            <person name="Nazareth L.V."/>
            <person name="Nguyen N."/>
            <person name="Okwuonu G."/>
            <person name="Parker D."/>
            <person name="Richards S."/>
            <person name="Ruiz S.J."/>
            <person name="Santibanez J."/>
            <person name="Savard J."/>
            <person name="Scherer S.E."/>
            <person name="Schneider B."/>
            <person name="Sodergren E."/>
            <person name="Tautz D."/>
            <person name="Vattahil S."/>
            <person name="Villasana D."/>
            <person name="White C.S."/>
            <person name="Wright R."/>
            <person name="Park Y."/>
            <person name="Beeman R.W."/>
            <person name="Lord J."/>
            <person name="Oppert B."/>
            <person name="Lorenzen M."/>
            <person name="Brown S."/>
            <person name="Wang L."/>
            <person name="Savard J."/>
            <person name="Tautz D."/>
            <person name="Richards S."/>
            <person name="Weinstock G."/>
            <person name="Gibbs R.A."/>
            <person name="Liu Y."/>
            <person name="Worley K."/>
            <person name="Weinstock G."/>
            <person name="Elsik C.G."/>
            <person name="Reese J.T."/>
            <person name="Elhaik E."/>
            <person name="Landan G."/>
            <person name="Graur D."/>
            <person name="Arensburger P."/>
            <person name="Atkinson P."/>
            <person name="Beeman R.W."/>
            <person name="Beidler J."/>
            <person name="Brown S.J."/>
            <person name="Demuth J.P."/>
            <person name="Drury D.W."/>
            <person name="Du Y.Z."/>
            <person name="Fujiwara H."/>
            <person name="Lorenzen M."/>
            <person name="Maselli V."/>
            <person name="Osanai M."/>
            <person name="Park Y."/>
            <person name="Robertson H.M."/>
            <person name="Tu Z."/>
            <person name="Wang J.J."/>
            <person name="Wang S."/>
            <person name="Richards S."/>
            <person name="Song H."/>
            <person name="Zhang L."/>
            <person name="Sodergren E."/>
            <person name="Werner D."/>
            <person name="Stanke M."/>
            <person name="Morgenstern B."/>
            <person name="Solovyev V."/>
            <person name="Kosarev P."/>
            <person name="Brown G."/>
            <person name="Chen H.C."/>
            <person name="Ermolaeva O."/>
            <person name="Hlavina W."/>
            <person name="Kapustin Y."/>
            <person name="Kiryutin B."/>
            <person name="Kitts P."/>
            <person name="Maglott D."/>
            <person name="Pruitt K."/>
            <person name="Sapojnikov V."/>
            <person name="Souvorov A."/>
            <person name="Mackey A.J."/>
            <person name="Waterhouse R.M."/>
            <person name="Wyder S."/>
            <person name="Zdobnov E.M."/>
            <person name="Zdobnov E.M."/>
            <person name="Wyder S."/>
            <person name="Kriventseva E.V."/>
            <person name="Kadowaki T."/>
            <person name="Bork P."/>
            <person name="Aranda M."/>
            <person name="Bao R."/>
            <person name="Beermann A."/>
            <person name="Berns N."/>
            <person name="Bolognesi R."/>
            <person name="Bonneton F."/>
            <person name="Bopp D."/>
            <person name="Brown S.J."/>
            <person name="Bucher G."/>
            <person name="Butts T."/>
            <person name="Chaumot A."/>
            <person name="Denell R.E."/>
            <person name="Ferrier D.E."/>
            <person name="Friedrich M."/>
            <person name="Gordon C.M."/>
            <person name="Jindra M."/>
            <person name="Klingler M."/>
            <person name="Lan Q."/>
            <person name="Lattorff H.M."/>
            <person name="Laudet V."/>
            <person name="von Levetsow C."/>
            <person name="Liu Z."/>
            <person name="Lutz R."/>
            <person name="Lynch J.A."/>
            <person name="da Fonseca R.N."/>
            <person name="Posnien N."/>
            <person name="Reuter R."/>
            <person name="Roth S."/>
            <person name="Savard J."/>
            <person name="Schinko J.B."/>
            <person name="Schmitt C."/>
            <person name="Schoppmeier M."/>
            <person name="Schroder R."/>
            <person name="Shippy T.D."/>
            <person name="Simonnet F."/>
            <person name="Marques-Souza H."/>
            <person name="Tautz D."/>
            <person name="Tomoyasu Y."/>
            <person name="Trauner J."/>
            <person name="Van der Zee M."/>
            <person name="Vervoort M."/>
            <person name="Wittkopp N."/>
            <person name="Wimmer E.A."/>
            <person name="Yang X."/>
            <person name="Jones A.K."/>
            <person name="Sattelle D.B."/>
            <person name="Ebert P.R."/>
            <person name="Nelson D."/>
            <person name="Scott J.G."/>
            <person name="Beeman R.W."/>
            <person name="Muthukrishnan S."/>
            <person name="Kramer K.J."/>
            <person name="Arakane Y."/>
            <person name="Beeman R.W."/>
            <person name="Zhu Q."/>
            <person name="Hogenkamp D."/>
            <person name="Dixit R."/>
            <person name="Oppert B."/>
            <person name="Jiang H."/>
            <person name="Zou Z."/>
            <person name="Marshall J."/>
            <person name="Elpidina E."/>
            <person name="Vinokurov K."/>
            <person name="Oppert C."/>
            <person name="Zou Z."/>
            <person name="Evans J."/>
            <person name="Lu Z."/>
            <person name="Zhao P."/>
            <person name="Sumathipala N."/>
            <person name="Altincicek B."/>
            <person name="Vilcinskas A."/>
            <person name="Williams M."/>
            <person name="Hultmark D."/>
            <person name="Hetru C."/>
            <person name="Jiang H."/>
            <person name="Grimmelikhuijzen C.J."/>
            <person name="Hauser F."/>
            <person name="Cazzamali G."/>
            <person name="Williamson M."/>
            <person name="Park Y."/>
            <person name="Li B."/>
            <person name="Tanaka Y."/>
            <person name="Predel R."/>
            <person name="Neupert S."/>
            <person name="Schachtner J."/>
            <person name="Verleyen P."/>
            <person name="Raible F."/>
            <person name="Bork P."/>
            <person name="Friedrich M."/>
            <person name="Walden K.K."/>
            <person name="Robertson H.M."/>
            <person name="Angeli S."/>
            <person name="Foret S."/>
            <person name="Bucher G."/>
            <person name="Schuetz S."/>
            <person name="Maleszka R."/>
            <person name="Wimmer E.A."/>
            <person name="Beeman R.W."/>
            <person name="Lorenzen M."/>
            <person name="Tomoyasu Y."/>
            <person name="Miller S.C."/>
            <person name="Grossmann D."/>
            <person name="Bucher G."/>
        </authorList>
    </citation>
    <scope>NUCLEOTIDE SEQUENCE [LARGE SCALE GENOMIC DNA]</scope>
    <source>
        <strain evidence="2 3">Georgia GA2</strain>
    </source>
</reference>
<keyword evidence="3" id="KW-1185">Reference proteome</keyword>
<dbReference type="AlphaFoldDB" id="A0A139WKN4"/>
<dbReference type="InParanoid" id="A0A139WKN4"/>
<keyword evidence="1" id="KW-0732">Signal</keyword>
<gene>
    <name evidence="2" type="primary">AUGUSTUS-3.0.2_32569</name>
    <name evidence="2" type="ORF">TcasGA2_TC032569</name>
</gene>
<reference evidence="2 3" key="2">
    <citation type="journal article" date="2010" name="Nucleic Acids Res.">
        <title>BeetleBase in 2010: revisions to provide comprehensive genomic information for Tribolium castaneum.</title>
        <authorList>
            <person name="Kim H.S."/>
            <person name="Murphy T."/>
            <person name="Xia J."/>
            <person name="Caragea D."/>
            <person name="Park Y."/>
            <person name="Beeman R.W."/>
            <person name="Lorenzen M.D."/>
            <person name="Butcher S."/>
            <person name="Manak J.R."/>
            <person name="Brown S.J."/>
        </authorList>
    </citation>
    <scope>GENOME REANNOTATION</scope>
    <source>
        <strain evidence="2 3">Georgia GA2</strain>
    </source>
</reference>
<protein>
    <submittedName>
        <fullName evidence="2">Uncharacterized protein</fullName>
    </submittedName>
</protein>
<sequence>MGLRSFSVIIFCLLAITTSGLSLSSEVKSKIINELLAIHDTSESQILSKLVEANGNDQAIINGINSELKENLLHRDGELVKIKTEALKKILGKSTEQIASKWSGSPALASILREAIDQGLESQNDDLEIWAEDNAIPVKDLVNFSQGNDRRKRSVENVRGLLAFITSPINGLVKGVLKSILEGVYPTIGYLLLSPLRAILNTVLDLLLPCNNCTAL</sequence>
<evidence type="ECO:0000313" key="2">
    <source>
        <dbReference type="EMBL" id="KYB28444.1"/>
    </source>
</evidence>
<organism evidence="2 3">
    <name type="scientific">Tribolium castaneum</name>
    <name type="common">Red flour beetle</name>
    <dbReference type="NCBI Taxonomy" id="7070"/>
    <lineage>
        <taxon>Eukaryota</taxon>
        <taxon>Metazoa</taxon>
        <taxon>Ecdysozoa</taxon>
        <taxon>Arthropoda</taxon>
        <taxon>Hexapoda</taxon>
        <taxon>Insecta</taxon>
        <taxon>Pterygota</taxon>
        <taxon>Neoptera</taxon>
        <taxon>Endopterygota</taxon>
        <taxon>Coleoptera</taxon>
        <taxon>Polyphaga</taxon>
        <taxon>Cucujiformia</taxon>
        <taxon>Tenebrionidae</taxon>
        <taxon>Tenebrionidae incertae sedis</taxon>
        <taxon>Tribolium</taxon>
    </lineage>
</organism>
<dbReference type="EMBL" id="KQ971327">
    <property type="protein sequence ID" value="KYB28444.1"/>
    <property type="molecule type" value="Genomic_DNA"/>
</dbReference>
<dbReference type="Proteomes" id="UP000007266">
    <property type="component" value="Linkage group 3"/>
</dbReference>
<evidence type="ECO:0000313" key="3">
    <source>
        <dbReference type="Proteomes" id="UP000007266"/>
    </source>
</evidence>
<feature type="signal peptide" evidence="1">
    <location>
        <begin position="1"/>
        <end position="22"/>
    </location>
</feature>
<evidence type="ECO:0000256" key="1">
    <source>
        <dbReference type="SAM" id="SignalP"/>
    </source>
</evidence>
<accession>A0A139WKN4</accession>